<evidence type="ECO:0000259" key="2">
    <source>
        <dbReference type="Pfam" id="PF12262"/>
    </source>
</evidence>
<reference evidence="4" key="1">
    <citation type="journal article" date="2018" name="Front. Microbiol.">
        <title>Genome-Based Analysis Reveals the Taxonomy and Diversity of the Family Idiomarinaceae.</title>
        <authorList>
            <person name="Liu Y."/>
            <person name="Lai Q."/>
            <person name="Shao Z."/>
        </authorList>
    </citation>
    <scope>NUCLEOTIDE SEQUENCE [LARGE SCALE GENOMIC DNA]</scope>
    <source>
        <strain evidence="4">SW15</strain>
    </source>
</reference>
<dbReference type="PROSITE" id="PS51257">
    <property type="entry name" value="PROKAR_LIPOPROTEIN"/>
    <property type="match status" value="1"/>
</dbReference>
<feature type="domain" description="Bacterial virulence factor lipase N-terminal" evidence="2">
    <location>
        <begin position="45"/>
        <end position="276"/>
    </location>
</feature>
<dbReference type="GO" id="GO:0016787">
    <property type="term" value="F:hydrolase activity"/>
    <property type="evidence" value="ECO:0007669"/>
    <property type="project" value="UniProtKB-KW"/>
</dbReference>
<keyword evidence="4" id="KW-1185">Reference proteome</keyword>
<comment type="caution">
    <text evidence="3">The sequence shown here is derived from an EMBL/GenBank/DDBJ whole genome shotgun (WGS) entry which is preliminary data.</text>
</comment>
<evidence type="ECO:0000256" key="1">
    <source>
        <dbReference type="SAM" id="SignalP"/>
    </source>
</evidence>
<evidence type="ECO:0000313" key="3">
    <source>
        <dbReference type="EMBL" id="RUO47688.1"/>
    </source>
</evidence>
<gene>
    <name evidence="3" type="ORF">CWE21_07530</name>
</gene>
<dbReference type="NCBIfam" id="TIGR03502">
    <property type="entry name" value="lipase_Pla1_cef"/>
    <property type="match status" value="1"/>
</dbReference>
<keyword evidence="3" id="KW-0378">Hydrolase</keyword>
<keyword evidence="1" id="KW-0732">Signal</keyword>
<name>A0A432XG04_9GAMM</name>
<feature type="chain" id="PRO_5019261490" evidence="1">
    <location>
        <begin position="18"/>
        <end position="796"/>
    </location>
</feature>
<dbReference type="AlphaFoldDB" id="A0A432XG04"/>
<evidence type="ECO:0000313" key="4">
    <source>
        <dbReference type="Proteomes" id="UP000286678"/>
    </source>
</evidence>
<dbReference type="EMBL" id="PIPT01000005">
    <property type="protein sequence ID" value="RUO47688.1"/>
    <property type="molecule type" value="Genomic_DNA"/>
</dbReference>
<accession>A0A432XG04</accession>
<dbReference type="InterPro" id="IPR020009">
    <property type="entry name" value="VolA/Pla-1/cef"/>
</dbReference>
<dbReference type="Pfam" id="PF12262">
    <property type="entry name" value="Lipase_bact_N"/>
    <property type="match status" value="1"/>
</dbReference>
<dbReference type="SUPFAM" id="SSF53474">
    <property type="entry name" value="alpha/beta-Hydrolases"/>
    <property type="match status" value="1"/>
</dbReference>
<dbReference type="Proteomes" id="UP000286678">
    <property type="component" value="Unassembled WGS sequence"/>
</dbReference>
<dbReference type="RefSeq" id="WP_126833836.1">
    <property type="nucleotide sequence ID" value="NZ_PIPT01000005.1"/>
</dbReference>
<dbReference type="OrthoDB" id="5477453at2"/>
<feature type="signal peptide" evidence="1">
    <location>
        <begin position="1"/>
        <end position="17"/>
    </location>
</feature>
<dbReference type="InterPro" id="IPR029058">
    <property type="entry name" value="AB_hydrolase_fold"/>
</dbReference>
<organism evidence="3 4">
    <name type="scientific">Pseudidiomarina aquimaris</name>
    <dbReference type="NCBI Taxonomy" id="641841"/>
    <lineage>
        <taxon>Bacteria</taxon>
        <taxon>Pseudomonadati</taxon>
        <taxon>Pseudomonadota</taxon>
        <taxon>Gammaproteobacteria</taxon>
        <taxon>Alteromonadales</taxon>
        <taxon>Idiomarinaceae</taxon>
        <taxon>Pseudidiomarina</taxon>
    </lineage>
</organism>
<sequence length="796" mass="81677">MKKLLLATAITSAFTLAGCGGGDEAPQSETVDYQINATRVVFDPSNGEVPVPSNILLSGSADGTLNIPVADPTDNADPQVALNGLDGWGTHSTLTFSFSLPEDENGNKIAVDAASLEAAGSVRVFETIMGGSAVSPDCAAASPAATCAVAGELTHGVDFIVRATGPDGVAVIPLKPLKAKTGYAAVLTSNIQDELGRDVRPSQTYGLMKRNADTDPVSGDASALGLQRLINSHEAALDAFGVDKESILYVSSFTTQSINDVFGAIKGLMTQQFSAGQGPALMSQPTGMTVGDALVAAGRLQANPQDPAYLAASSAVLYQGQVTLPYFLPVPTAENQQAPLNGRWQAMCDSPASILGAVGAGALPAEAIDPMAFEDPSRLLPPYNCYDFPGIDNERHLTKYNPVPAVTTNANIPAIVTVPDVNMANMVRAAQGLDPLSEPANGWPVVIFQHGITGEKTNAFGIAGTLAVMGFATVAIDHPLHGDRGFGPINATTGSPTAYMNLASLLTARDNLRQSISDLLGLRLSLNAAQGAPLNGQNVFFVGHSLGAIAGTGFTAMANEPMSGQLAPASALFNVKASSLMAPGASVANFLLASNAFGPVIKGQLLYAANADFAAAVNAAAQQAGIAPTSPQFQGLLVQVYTQFWAGLSAAEQAQINGVFEQFAFAAQSVIDSADPINYAAQAVGNDSPIHLIEVIGNGAEFLPDQVIPNAVAGKPLAGTEPLITALELPTVTQTVASTDGTPVSGAVRFIEGSHGSIVDPSASAAATMEMQLQAAGWFSTNATAIPVTNTAVIQQ</sequence>
<dbReference type="Gene3D" id="3.40.50.1820">
    <property type="entry name" value="alpha/beta hydrolase"/>
    <property type="match status" value="1"/>
</dbReference>
<protein>
    <submittedName>
        <fullName evidence="3">Alpha/beta hydrolase</fullName>
    </submittedName>
</protein>
<proteinExistence type="predicted"/>
<dbReference type="InterPro" id="IPR025920">
    <property type="entry name" value="Lipase_bact_N"/>
</dbReference>